<accession>A0ABN6Z9V9</accession>
<dbReference type="Gene3D" id="1.20.1600.10">
    <property type="entry name" value="Outer membrane efflux proteins (OEP)"/>
    <property type="match status" value="1"/>
</dbReference>
<dbReference type="Proteomes" id="UP001496674">
    <property type="component" value="Chromosome"/>
</dbReference>
<gene>
    <name evidence="9" type="ORF">BSYN_13960</name>
</gene>
<dbReference type="EMBL" id="AP028055">
    <property type="protein sequence ID" value="BEG99131.1"/>
    <property type="molecule type" value="Genomic_DNA"/>
</dbReference>
<keyword evidence="10" id="KW-1185">Reference proteome</keyword>
<dbReference type="PANTHER" id="PTHR30026">
    <property type="entry name" value="OUTER MEMBRANE PROTEIN TOLC"/>
    <property type="match status" value="1"/>
</dbReference>
<keyword evidence="7" id="KW-0998">Cell outer membrane</keyword>
<evidence type="ECO:0000256" key="1">
    <source>
        <dbReference type="ARBA" id="ARBA00004442"/>
    </source>
</evidence>
<evidence type="ECO:0000256" key="7">
    <source>
        <dbReference type="ARBA" id="ARBA00023237"/>
    </source>
</evidence>
<name>A0ABN6Z9V9_9BACE</name>
<evidence type="ECO:0000256" key="3">
    <source>
        <dbReference type="ARBA" id="ARBA00022448"/>
    </source>
</evidence>
<keyword evidence="6" id="KW-0472">Membrane</keyword>
<dbReference type="SUPFAM" id="SSF56954">
    <property type="entry name" value="Outer membrane efflux proteins (OEP)"/>
    <property type="match status" value="1"/>
</dbReference>
<sequence length="439" mass="49962">MNLRVLNKWIAVSLLLLSAVGIQAQETHLLGVDELFRFGIENSLKVKSDRVSEHIASDELSIAKTGFLPDITVGLTGGYVGDPTLFREGLTDAVHPYYPDWSQNYNLEVVQPLYRGGKIKRSIEKASLQKELAQLVAHKDIAELKLILMGRYLDLFRLYRQQEVMIQNIGEAQKRLNDIQQMKKQGMVTGNDLIRSELLLTNYQLTLREVEDNIRISSQQLNIALGLNEEWILKPDSNFLENPLSLASYEEYVLQAYSQYPELQMAENGIKLARKNEELVRADYLPSLSMRAANTLARPVTSTSPVQDMYLNNWNVSLVFSYKLSALYQNKKKASAAKHSVTLSQLQREQQEQNIRTGIKSAYIRHQEAVDKVEVLNLSVKQANENYRIVYNKYKNRLAILTDLLDASGVKLEAEMQLTTAKANVLFTYYQLLRASGNL</sequence>
<protein>
    <submittedName>
        <fullName evidence="9">Transporter</fullName>
    </submittedName>
</protein>
<feature type="signal peptide" evidence="8">
    <location>
        <begin position="1"/>
        <end position="24"/>
    </location>
</feature>
<organism evidence="9 10">
    <name type="scientific">Bacteroides sedimenti</name>
    <dbReference type="NCBI Taxonomy" id="2136147"/>
    <lineage>
        <taxon>Bacteria</taxon>
        <taxon>Pseudomonadati</taxon>
        <taxon>Bacteroidota</taxon>
        <taxon>Bacteroidia</taxon>
        <taxon>Bacteroidales</taxon>
        <taxon>Bacteroidaceae</taxon>
        <taxon>Bacteroides</taxon>
    </lineage>
</organism>
<keyword evidence="3" id="KW-0813">Transport</keyword>
<evidence type="ECO:0000313" key="10">
    <source>
        <dbReference type="Proteomes" id="UP001496674"/>
    </source>
</evidence>
<evidence type="ECO:0000256" key="8">
    <source>
        <dbReference type="SAM" id="SignalP"/>
    </source>
</evidence>
<evidence type="ECO:0000313" key="9">
    <source>
        <dbReference type="EMBL" id="BEG99131.1"/>
    </source>
</evidence>
<dbReference type="RefSeq" id="WP_353334329.1">
    <property type="nucleotide sequence ID" value="NZ_AP028055.1"/>
</dbReference>
<keyword evidence="4" id="KW-1134">Transmembrane beta strand</keyword>
<keyword evidence="8" id="KW-0732">Signal</keyword>
<dbReference type="InterPro" id="IPR051906">
    <property type="entry name" value="TolC-like"/>
</dbReference>
<evidence type="ECO:0000256" key="2">
    <source>
        <dbReference type="ARBA" id="ARBA00007613"/>
    </source>
</evidence>
<dbReference type="InterPro" id="IPR003423">
    <property type="entry name" value="OMP_efflux"/>
</dbReference>
<comment type="subcellular location">
    <subcellularLocation>
        <location evidence="1">Cell outer membrane</location>
    </subcellularLocation>
</comment>
<reference evidence="9 10" key="1">
    <citation type="submission" date="2023-04" db="EMBL/GenBank/DDBJ databases">
        <title>Draft genome sequence of acteroides sedimenti strain YN3PY1.</title>
        <authorList>
            <person name="Yoshida N."/>
        </authorList>
    </citation>
    <scope>NUCLEOTIDE SEQUENCE [LARGE SCALE GENOMIC DNA]</scope>
    <source>
        <strain evidence="9 10">YN3PY1</strain>
    </source>
</reference>
<proteinExistence type="inferred from homology"/>
<evidence type="ECO:0000256" key="6">
    <source>
        <dbReference type="ARBA" id="ARBA00023136"/>
    </source>
</evidence>
<evidence type="ECO:0000256" key="4">
    <source>
        <dbReference type="ARBA" id="ARBA00022452"/>
    </source>
</evidence>
<dbReference type="Pfam" id="PF02321">
    <property type="entry name" value="OEP"/>
    <property type="match status" value="1"/>
</dbReference>
<keyword evidence="5" id="KW-0812">Transmembrane</keyword>
<dbReference type="PANTHER" id="PTHR30026:SF23">
    <property type="entry name" value="TO APRF-PUTATIVE OUTER MEMBRANE EFFLUX PROTEIN OR SECRETED ALKALINE PHOSPHATASE-RELATED"/>
    <property type="match status" value="1"/>
</dbReference>
<comment type="similarity">
    <text evidence="2">Belongs to the outer membrane factor (OMF) (TC 1.B.17) family.</text>
</comment>
<feature type="chain" id="PRO_5047357857" evidence="8">
    <location>
        <begin position="25"/>
        <end position="439"/>
    </location>
</feature>
<evidence type="ECO:0000256" key="5">
    <source>
        <dbReference type="ARBA" id="ARBA00022692"/>
    </source>
</evidence>